<keyword evidence="2" id="KW-0677">Repeat</keyword>
<sequence length="388" mass="46074">MKRTQKHVIILSQQHSKDFQQLERLEKICNMEYKYIKRRENVIKQPCDVLLDTYLYLQLKEPETIKKQQKIYGFILQYLVQKRKQEIEQQYKVFNVDSIVQSINDQLQNPELENEISYDNFLTRFSDNWGEEFERGIDINTSEHTVIANIEISSFKVADYFMNESLRIESCQDIEFTRVPKRIKNLQFVDCDIQTLNGIGQMKQLQKLTIQCGLQLDLRYIRDLTNLTFLCVSQYRDLSDISVLQFLKKVRVLDLSHNSISDLYSVIYLKDLVSLNISGNKIIDVSYLKNMCFTFLSLKNNFVIDQSAIQPQFRDNGQQIPLKSDILMSKRMNSFYNSQQKLQLMKFKTNNVKQRFNNLIYNVNNSVKKMTREQIAFTQKLIHSQFFQ</sequence>
<comment type="caution">
    <text evidence="3">The sequence shown here is derived from an EMBL/GenBank/DDBJ whole genome shotgun (WGS) entry which is preliminary data.</text>
</comment>
<protein>
    <submittedName>
        <fullName evidence="3">Leucine-rich repeat domain-containing protein</fullName>
    </submittedName>
    <submittedName>
        <fullName evidence="4">Leucine-rich_repeat domain-containing protein</fullName>
    </submittedName>
</protein>
<dbReference type="PANTHER" id="PTHR46652:SF3">
    <property type="entry name" value="LEUCINE-RICH REPEAT-CONTAINING PROTEIN 9"/>
    <property type="match status" value="1"/>
</dbReference>
<dbReference type="EMBL" id="CAXDID020000012">
    <property type="protein sequence ID" value="CAL5980729.1"/>
    <property type="molecule type" value="Genomic_DNA"/>
</dbReference>
<dbReference type="Gene3D" id="3.80.10.10">
    <property type="entry name" value="Ribonuclease Inhibitor"/>
    <property type="match status" value="1"/>
</dbReference>
<evidence type="ECO:0000313" key="4">
    <source>
        <dbReference type="EMBL" id="CAL5980729.1"/>
    </source>
</evidence>
<dbReference type="SUPFAM" id="SSF52058">
    <property type="entry name" value="L domain-like"/>
    <property type="match status" value="1"/>
</dbReference>
<gene>
    <name evidence="3" type="ORF">HINF_LOCUS11051</name>
    <name evidence="4" type="ORF">HINF_LOCUS6318</name>
</gene>
<dbReference type="InterPro" id="IPR001611">
    <property type="entry name" value="Leu-rich_rpt"/>
</dbReference>
<dbReference type="PANTHER" id="PTHR46652">
    <property type="entry name" value="LEUCINE-RICH REPEAT AND IQ DOMAIN-CONTAINING PROTEIN 1-RELATED"/>
    <property type="match status" value="1"/>
</dbReference>
<dbReference type="AlphaFoldDB" id="A0AA86NRB7"/>
<proteinExistence type="predicted"/>
<evidence type="ECO:0000256" key="1">
    <source>
        <dbReference type="ARBA" id="ARBA00022614"/>
    </source>
</evidence>
<reference evidence="3" key="1">
    <citation type="submission" date="2023-06" db="EMBL/GenBank/DDBJ databases">
        <authorList>
            <person name="Kurt Z."/>
        </authorList>
    </citation>
    <scope>NUCLEOTIDE SEQUENCE</scope>
</reference>
<evidence type="ECO:0000256" key="2">
    <source>
        <dbReference type="ARBA" id="ARBA00022737"/>
    </source>
</evidence>
<dbReference type="InterPro" id="IPR050836">
    <property type="entry name" value="SDS22/Internalin_LRR"/>
</dbReference>
<accession>A0AA86NRB7</accession>
<evidence type="ECO:0000313" key="5">
    <source>
        <dbReference type="Proteomes" id="UP001642409"/>
    </source>
</evidence>
<name>A0AA86NRB7_9EUKA</name>
<dbReference type="InterPro" id="IPR025875">
    <property type="entry name" value="Leu-rich_rpt_4"/>
</dbReference>
<dbReference type="PROSITE" id="PS51450">
    <property type="entry name" value="LRR"/>
    <property type="match status" value="2"/>
</dbReference>
<dbReference type="EMBL" id="CATOUU010000279">
    <property type="protein sequence ID" value="CAI9923406.1"/>
    <property type="molecule type" value="Genomic_DNA"/>
</dbReference>
<evidence type="ECO:0000313" key="3">
    <source>
        <dbReference type="EMBL" id="CAI9923406.1"/>
    </source>
</evidence>
<dbReference type="Pfam" id="PF12799">
    <property type="entry name" value="LRR_4"/>
    <property type="match status" value="1"/>
</dbReference>
<keyword evidence="1" id="KW-0433">Leucine-rich repeat</keyword>
<dbReference type="InterPro" id="IPR032675">
    <property type="entry name" value="LRR_dom_sf"/>
</dbReference>
<dbReference type="Proteomes" id="UP001642409">
    <property type="component" value="Unassembled WGS sequence"/>
</dbReference>
<organism evidence="3">
    <name type="scientific">Hexamita inflata</name>
    <dbReference type="NCBI Taxonomy" id="28002"/>
    <lineage>
        <taxon>Eukaryota</taxon>
        <taxon>Metamonada</taxon>
        <taxon>Diplomonadida</taxon>
        <taxon>Hexamitidae</taxon>
        <taxon>Hexamitinae</taxon>
        <taxon>Hexamita</taxon>
    </lineage>
</organism>
<reference evidence="4 5" key="2">
    <citation type="submission" date="2024-07" db="EMBL/GenBank/DDBJ databases">
        <authorList>
            <person name="Akdeniz Z."/>
        </authorList>
    </citation>
    <scope>NUCLEOTIDE SEQUENCE [LARGE SCALE GENOMIC DNA]</scope>
</reference>
<keyword evidence="5" id="KW-1185">Reference proteome</keyword>